<feature type="region of interest" description="Disordered" evidence="7">
    <location>
        <begin position="165"/>
        <end position="192"/>
    </location>
</feature>
<dbReference type="EMBL" id="JABEYC010001104">
    <property type="protein sequence ID" value="KAF4969209.1"/>
    <property type="molecule type" value="Genomic_DNA"/>
</dbReference>
<dbReference type="OrthoDB" id="5104517at2759"/>
<dbReference type="GO" id="GO:0006397">
    <property type="term" value="P:mRNA processing"/>
    <property type="evidence" value="ECO:0007669"/>
    <property type="project" value="UniProtKB-KW"/>
</dbReference>
<accession>A0A8H4U402</accession>
<dbReference type="GO" id="GO:0005681">
    <property type="term" value="C:spliceosomal complex"/>
    <property type="evidence" value="ECO:0007669"/>
    <property type="project" value="TreeGrafter"/>
</dbReference>
<dbReference type="AlphaFoldDB" id="A0A8H4U402"/>
<reference evidence="8" key="1">
    <citation type="journal article" date="2020" name="BMC Genomics">
        <title>Correction to: Identification and distribution of gene clusters required for synthesis of sphingolipid metabolism inhibitors in diverse species of the filamentous fungus Fusarium.</title>
        <authorList>
            <person name="Kim H.S."/>
            <person name="Lohmar J.M."/>
            <person name="Busman M."/>
            <person name="Brown D.W."/>
            <person name="Naumann T.A."/>
            <person name="Divon H.H."/>
            <person name="Lysoe E."/>
            <person name="Uhlig S."/>
            <person name="Proctor R.H."/>
        </authorList>
    </citation>
    <scope>NUCLEOTIDE SEQUENCE</scope>
    <source>
        <strain evidence="8">NRRL 22465</strain>
    </source>
</reference>
<name>A0A8H4U402_9HYPO</name>
<evidence type="ECO:0000256" key="1">
    <source>
        <dbReference type="ARBA" id="ARBA00012552"/>
    </source>
</evidence>
<dbReference type="GO" id="GO:0003723">
    <property type="term" value="F:RNA binding"/>
    <property type="evidence" value="ECO:0007669"/>
    <property type="project" value="TreeGrafter"/>
</dbReference>
<comment type="catalytic activity">
    <reaction evidence="6">
        <text>ATP + H2O = ADP + phosphate + H(+)</text>
        <dbReference type="Rhea" id="RHEA:13065"/>
        <dbReference type="ChEBI" id="CHEBI:15377"/>
        <dbReference type="ChEBI" id="CHEBI:15378"/>
        <dbReference type="ChEBI" id="CHEBI:30616"/>
        <dbReference type="ChEBI" id="CHEBI:43474"/>
        <dbReference type="ChEBI" id="CHEBI:456216"/>
        <dbReference type="EC" id="3.6.4.13"/>
    </reaction>
</comment>
<keyword evidence="4" id="KW-0547">Nucleotide-binding</keyword>
<evidence type="ECO:0000256" key="3">
    <source>
        <dbReference type="ARBA" id="ARBA00022801"/>
    </source>
</evidence>
<keyword evidence="2" id="KW-0507">mRNA processing</keyword>
<dbReference type="PANTHER" id="PTHR18934">
    <property type="entry name" value="ATP-DEPENDENT RNA HELICASE"/>
    <property type="match status" value="1"/>
</dbReference>
<keyword evidence="5" id="KW-0508">mRNA splicing</keyword>
<comment type="caution">
    <text evidence="8">The sequence shown here is derived from an EMBL/GenBank/DDBJ whole genome shotgun (WGS) entry which is preliminary data.</text>
</comment>
<organism evidence="8 9">
    <name type="scientific">Fusarium zealandicum</name>
    <dbReference type="NCBI Taxonomy" id="1053134"/>
    <lineage>
        <taxon>Eukaryota</taxon>
        <taxon>Fungi</taxon>
        <taxon>Dikarya</taxon>
        <taxon>Ascomycota</taxon>
        <taxon>Pezizomycotina</taxon>
        <taxon>Sordariomycetes</taxon>
        <taxon>Hypocreomycetidae</taxon>
        <taxon>Hypocreales</taxon>
        <taxon>Nectriaceae</taxon>
        <taxon>Fusarium</taxon>
        <taxon>Fusarium staphyleae species complex</taxon>
    </lineage>
</organism>
<evidence type="ECO:0000256" key="2">
    <source>
        <dbReference type="ARBA" id="ARBA00022664"/>
    </source>
</evidence>
<evidence type="ECO:0000256" key="5">
    <source>
        <dbReference type="ARBA" id="ARBA00023187"/>
    </source>
</evidence>
<dbReference type="GO" id="GO:0016787">
    <property type="term" value="F:hydrolase activity"/>
    <property type="evidence" value="ECO:0007669"/>
    <property type="project" value="UniProtKB-KW"/>
</dbReference>
<dbReference type="Proteomes" id="UP000635477">
    <property type="component" value="Unassembled WGS sequence"/>
</dbReference>
<keyword evidence="3" id="KW-0378">Hydrolase</keyword>
<reference evidence="8" key="2">
    <citation type="submission" date="2020-05" db="EMBL/GenBank/DDBJ databases">
        <authorList>
            <person name="Kim H.-S."/>
            <person name="Proctor R.H."/>
            <person name="Brown D.W."/>
        </authorList>
    </citation>
    <scope>NUCLEOTIDE SEQUENCE</scope>
    <source>
        <strain evidence="8">NRRL 22465</strain>
    </source>
</reference>
<gene>
    <name evidence="8" type="ORF">FZEAL_10266</name>
</gene>
<keyword evidence="4" id="KW-0347">Helicase</keyword>
<dbReference type="Gene3D" id="3.40.50.300">
    <property type="entry name" value="P-loop containing nucleotide triphosphate hydrolases"/>
    <property type="match status" value="1"/>
</dbReference>
<evidence type="ECO:0000256" key="6">
    <source>
        <dbReference type="ARBA" id="ARBA00047984"/>
    </source>
</evidence>
<dbReference type="GO" id="GO:0008380">
    <property type="term" value="P:RNA splicing"/>
    <property type="evidence" value="ECO:0007669"/>
    <property type="project" value="UniProtKB-KW"/>
</dbReference>
<protein>
    <recommendedName>
        <fullName evidence="1">RNA helicase</fullName>
        <ecNumber evidence="1">3.6.4.13</ecNumber>
    </recommendedName>
</protein>
<evidence type="ECO:0000313" key="9">
    <source>
        <dbReference type="Proteomes" id="UP000635477"/>
    </source>
</evidence>
<evidence type="ECO:0000313" key="8">
    <source>
        <dbReference type="EMBL" id="KAF4969209.1"/>
    </source>
</evidence>
<evidence type="ECO:0000256" key="7">
    <source>
        <dbReference type="SAM" id="MobiDB-lite"/>
    </source>
</evidence>
<keyword evidence="4" id="KW-0067">ATP-binding</keyword>
<dbReference type="PANTHER" id="PTHR18934:SF109">
    <property type="entry name" value="ATP-DEPENDENT RNA HELICASE DHX15 HOMOLOG"/>
    <property type="match status" value="1"/>
</dbReference>
<proteinExistence type="predicted"/>
<sequence>MEIEDAQDHPLRPGEQHSEKYFALLKARRNLPVSSKRQEFLDVYHEHQASFFPLPFSFSFAKKLALQQLALFDEWNGDGIVACTQPRRLAASSMAQRTADEMDVPLGTEVGYNVRFDVRADSRGARLVYVTDGALLQQTKKDPDFSLYSCAIIDETHERTLATDIHPPGLAEKGRGPSVRPQDHHHASYPRR</sequence>
<keyword evidence="9" id="KW-1185">Reference proteome</keyword>
<dbReference type="SUPFAM" id="SSF52540">
    <property type="entry name" value="P-loop containing nucleoside triphosphate hydrolases"/>
    <property type="match status" value="1"/>
</dbReference>
<dbReference type="InterPro" id="IPR027417">
    <property type="entry name" value="P-loop_NTPase"/>
</dbReference>
<evidence type="ECO:0000256" key="4">
    <source>
        <dbReference type="ARBA" id="ARBA00022806"/>
    </source>
</evidence>
<dbReference type="EC" id="3.6.4.13" evidence="1"/>
<dbReference type="GO" id="GO:0003724">
    <property type="term" value="F:RNA helicase activity"/>
    <property type="evidence" value="ECO:0007669"/>
    <property type="project" value="UniProtKB-EC"/>
</dbReference>